<feature type="compositionally biased region" description="Low complexity" evidence="1">
    <location>
        <begin position="9"/>
        <end position="22"/>
    </location>
</feature>
<evidence type="ECO:0000313" key="3">
    <source>
        <dbReference type="Proteomes" id="UP000267251"/>
    </source>
</evidence>
<dbReference type="AlphaFoldDB" id="A0A4P9Y8X5"/>
<reference evidence="3" key="1">
    <citation type="journal article" date="2018" name="Nat. Microbiol.">
        <title>Leveraging single-cell genomics to expand the fungal tree of life.</title>
        <authorList>
            <person name="Ahrendt S.R."/>
            <person name="Quandt C.A."/>
            <person name="Ciobanu D."/>
            <person name="Clum A."/>
            <person name="Salamov A."/>
            <person name="Andreopoulos B."/>
            <person name="Cheng J.F."/>
            <person name="Woyke T."/>
            <person name="Pelin A."/>
            <person name="Henrissat B."/>
            <person name="Reynolds N.K."/>
            <person name="Benny G.L."/>
            <person name="Smith M.E."/>
            <person name="James T.Y."/>
            <person name="Grigoriev I.V."/>
        </authorList>
    </citation>
    <scope>NUCLEOTIDE SEQUENCE [LARGE SCALE GENOMIC DNA]</scope>
</reference>
<dbReference type="Proteomes" id="UP000267251">
    <property type="component" value="Unassembled WGS sequence"/>
</dbReference>
<sequence>MESEKGKSPEGSSSVSWPTTTTTATEATSVIAATTAVAASSAHPTPAALASLPENLFSPEELSFPLGVTMDPGIEGIEAFFQNEVSGMSAGTGMPPVISSAASAPSPTAFFSADLSDHPNFLGGANETAPLLDLPYVHPGEEAFTNFSMALDDDALDSPLGPISPAVPTFTSDSIPSGEARADHSRLSLASPVPSSVQGPSQPLPHSKPDVSQIDIRRTYPSFAPNK</sequence>
<protein>
    <submittedName>
        <fullName evidence="2">Uncharacterized protein</fullName>
    </submittedName>
</protein>
<feature type="compositionally biased region" description="Low complexity" evidence="1">
    <location>
        <begin position="191"/>
        <end position="201"/>
    </location>
</feature>
<evidence type="ECO:0000256" key="1">
    <source>
        <dbReference type="SAM" id="MobiDB-lite"/>
    </source>
</evidence>
<feature type="non-terminal residue" evidence="2">
    <location>
        <position position="227"/>
    </location>
</feature>
<feature type="region of interest" description="Disordered" evidence="1">
    <location>
        <begin position="162"/>
        <end position="227"/>
    </location>
</feature>
<proteinExistence type="predicted"/>
<accession>A0A4P9Y8X5</accession>
<name>A0A4P9Y8X5_9FUNG</name>
<dbReference type="EMBL" id="KZ987785">
    <property type="protein sequence ID" value="RKP14841.1"/>
    <property type="molecule type" value="Genomic_DNA"/>
</dbReference>
<evidence type="ECO:0000313" key="2">
    <source>
        <dbReference type="EMBL" id="RKP14841.1"/>
    </source>
</evidence>
<feature type="region of interest" description="Disordered" evidence="1">
    <location>
        <begin position="1"/>
        <end position="22"/>
    </location>
</feature>
<keyword evidence="3" id="KW-1185">Reference proteome</keyword>
<organism evidence="2 3">
    <name type="scientific">Piptocephalis cylindrospora</name>
    <dbReference type="NCBI Taxonomy" id="1907219"/>
    <lineage>
        <taxon>Eukaryota</taxon>
        <taxon>Fungi</taxon>
        <taxon>Fungi incertae sedis</taxon>
        <taxon>Zoopagomycota</taxon>
        <taxon>Zoopagomycotina</taxon>
        <taxon>Zoopagomycetes</taxon>
        <taxon>Zoopagales</taxon>
        <taxon>Piptocephalidaceae</taxon>
        <taxon>Piptocephalis</taxon>
    </lineage>
</organism>
<gene>
    <name evidence="2" type="ORF">BJ684DRAFT_14868</name>
</gene>